<dbReference type="PRINTS" id="PR00781">
    <property type="entry name" value="LIPOSIGPTASE"/>
</dbReference>
<dbReference type="EC" id="3.4.23.36" evidence="9"/>
<feature type="transmembrane region" description="Helical" evidence="9">
    <location>
        <begin position="121"/>
        <end position="141"/>
    </location>
</feature>
<evidence type="ECO:0000313" key="12">
    <source>
        <dbReference type="EMBL" id="QEE19528.1"/>
    </source>
</evidence>
<evidence type="ECO:0000256" key="1">
    <source>
        <dbReference type="ARBA" id="ARBA00006139"/>
    </source>
</evidence>
<dbReference type="AlphaFoldDB" id="A0A5B9DM77"/>
<evidence type="ECO:0000256" key="6">
    <source>
        <dbReference type="ARBA" id="ARBA00022801"/>
    </source>
</evidence>
<accession>A0A5B9DM77</accession>
<dbReference type="InterPro" id="IPR001872">
    <property type="entry name" value="Peptidase_A8"/>
</dbReference>
<dbReference type="GO" id="GO:0005886">
    <property type="term" value="C:plasma membrane"/>
    <property type="evidence" value="ECO:0007669"/>
    <property type="project" value="UniProtKB-SubCell"/>
</dbReference>
<keyword evidence="2 9" id="KW-1003">Cell membrane</keyword>
<dbReference type="PANTHER" id="PTHR33695">
    <property type="entry name" value="LIPOPROTEIN SIGNAL PEPTIDASE"/>
    <property type="match status" value="1"/>
</dbReference>
<dbReference type="HAMAP" id="MF_00161">
    <property type="entry name" value="LspA"/>
    <property type="match status" value="1"/>
</dbReference>
<keyword evidence="3 9" id="KW-0645">Protease</keyword>
<comment type="similarity">
    <text evidence="1 9 10">Belongs to the peptidase A8 family.</text>
</comment>
<keyword evidence="5 9" id="KW-0064">Aspartyl protease</keyword>
<evidence type="ECO:0000256" key="2">
    <source>
        <dbReference type="ARBA" id="ARBA00022475"/>
    </source>
</evidence>
<keyword evidence="13" id="KW-1185">Reference proteome</keyword>
<feature type="transmembrane region" description="Helical" evidence="9">
    <location>
        <begin position="185"/>
        <end position="205"/>
    </location>
</feature>
<dbReference type="Proteomes" id="UP000321062">
    <property type="component" value="Chromosome"/>
</dbReference>
<reference evidence="12 13" key="1">
    <citation type="journal article" date="2015" name="Int. J. Syst. Evol. Microbiol.">
        <title>Youhaiella tibetensis gen. nov., sp. nov., isolated from subsurface sediment.</title>
        <authorList>
            <person name="Wang Y.X."/>
            <person name="Huang F.Q."/>
            <person name="Nogi Y."/>
            <person name="Pang S.J."/>
            <person name="Wang P.K."/>
            <person name="Lv J."/>
        </authorList>
    </citation>
    <scope>NUCLEOTIDE SEQUENCE [LARGE SCALE GENOMIC DNA]</scope>
    <source>
        <strain evidence="13">fig4</strain>
    </source>
</reference>
<sequence length="219" mass="23425">MRPVLEDPARSRHGCGLPRSHPARRPGDARACSGGALRLSQRASIIVSLLVGVLAFAIDRGQKFYQVASACISPEHPCPAGMFEPWSQGGWTGGEMVRVTDFFDYVLVWNTGISYGLLDSLPVAALGVIMAIAIVALAIWWVRTDAPLVRAGLAMCIGGALSNALDRLLYGAVADFFHFHLGERSFYIFNLADAAITLGVCLLVLDVLGVGRRKTVAAS</sequence>
<comment type="catalytic activity">
    <reaction evidence="9">
        <text>Release of signal peptides from bacterial membrane prolipoproteins. Hydrolyzes -Xaa-Yaa-Zaa-|-(S,diacylglyceryl)Cys-, in which Xaa is hydrophobic (preferably Leu), and Yaa (Ala or Ser) and Zaa (Gly or Ala) have small, neutral side chains.</text>
        <dbReference type="EC" id="3.4.23.36"/>
    </reaction>
</comment>
<keyword evidence="4 9" id="KW-0812">Transmembrane</keyword>
<keyword evidence="8 9" id="KW-0472">Membrane</keyword>
<dbReference type="GO" id="GO:0004190">
    <property type="term" value="F:aspartic-type endopeptidase activity"/>
    <property type="evidence" value="ECO:0007669"/>
    <property type="project" value="UniProtKB-UniRule"/>
</dbReference>
<comment type="function">
    <text evidence="9">This protein specifically catalyzes the removal of signal peptides from prolipoproteins.</text>
</comment>
<dbReference type="OrthoDB" id="9810259at2"/>
<evidence type="ECO:0000256" key="3">
    <source>
        <dbReference type="ARBA" id="ARBA00022670"/>
    </source>
</evidence>
<evidence type="ECO:0000256" key="5">
    <source>
        <dbReference type="ARBA" id="ARBA00022750"/>
    </source>
</evidence>
<evidence type="ECO:0000256" key="10">
    <source>
        <dbReference type="RuleBase" id="RU004181"/>
    </source>
</evidence>
<gene>
    <name evidence="9 12" type="primary">lspA</name>
    <name evidence="12" type="ORF">FNA67_04780</name>
</gene>
<comment type="pathway">
    <text evidence="9">Protein modification; lipoprotein biosynthesis (signal peptide cleavage).</text>
</comment>
<protein>
    <recommendedName>
        <fullName evidence="9">Lipoprotein signal peptidase</fullName>
        <ecNumber evidence="9">3.4.23.36</ecNumber>
    </recommendedName>
    <alternativeName>
        <fullName evidence="9">Prolipoprotein signal peptidase</fullName>
    </alternativeName>
    <alternativeName>
        <fullName evidence="9">Signal peptidase II</fullName>
        <shortName evidence="9">SPase II</shortName>
    </alternativeName>
</protein>
<proteinExistence type="inferred from homology"/>
<dbReference type="GO" id="GO:0006508">
    <property type="term" value="P:proteolysis"/>
    <property type="evidence" value="ECO:0007669"/>
    <property type="project" value="UniProtKB-KW"/>
</dbReference>
<comment type="subcellular location">
    <subcellularLocation>
        <location evidence="9">Cell membrane</location>
        <topology evidence="9">Multi-pass membrane protein</topology>
    </subcellularLocation>
</comment>
<dbReference type="KEGG" id="yti:FNA67_04780"/>
<evidence type="ECO:0000313" key="13">
    <source>
        <dbReference type="Proteomes" id="UP000321062"/>
    </source>
</evidence>
<feature type="transmembrane region" description="Helical" evidence="9">
    <location>
        <begin position="148"/>
        <end position="165"/>
    </location>
</feature>
<feature type="active site" evidence="9">
    <location>
        <position position="193"/>
    </location>
</feature>
<evidence type="ECO:0000256" key="4">
    <source>
        <dbReference type="ARBA" id="ARBA00022692"/>
    </source>
</evidence>
<dbReference type="EMBL" id="CP041690">
    <property type="protein sequence ID" value="QEE19528.1"/>
    <property type="molecule type" value="Genomic_DNA"/>
</dbReference>
<dbReference type="UniPathway" id="UPA00665"/>
<organism evidence="12 13">
    <name type="scientific">Paradevosia tibetensis</name>
    <dbReference type="NCBI Taxonomy" id="1447062"/>
    <lineage>
        <taxon>Bacteria</taxon>
        <taxon>Pseudomonadati</taxon>
        <taxon>Pseudomonadota</taxon>
        <taxon>Alphaproteobacteria</taxon>
        <taxon>Hyphomicrobiales</taxon>
        <taxon>Devosiaceae</taxon>
        <taxon>Paradevosia</taxon>
    </lineage>
</organism>
<evidence type="ECO:0000256" key="8">
    <source>
        <dbReference type="ARBA" id="ARBA00023136"/>
    </source>
</evidence>
<keyword evidence="7 9" id="KW-1133">Transmembrane helix</keyword>
<evidence type="ECO:0000256" key="9">
    <source>
        <dbReference type="HAMAP-Rule" id="MF_00161"/>
    </source>
</evidence>
<keyword evidence="6 9" id="KW-0378">Hydrolase</keyword>
<name>A0A5B9DM77_9HYPH</name>
<feature type="transmembrane region" description="Helical" evidence="9">
    <location>
        <begin position="39"/>
        <end position="58"/>
    </location>
</feature>
<dbReference type="NCBIfam" id="TIGR00077">
    <property type="entry name" value="lspA"/>
    <property type="match status" value="1"/>
</dbReference>
<evidence type="ECO:0000256" key="7">
    <source>
        <dbReference type="ARBA" id="ARBA00022989"/>
    </source>
</evidence>
<feature type="region of interest" description="Disordered" evidence="11">
    <location>
        <begin position="1"/>
        <end position="27"/>
    </location>
</feature>
<evidence type="ECO:0000256" key="11">
    <source>
        <dbReference type="SAM" id="MobiDB-lite"/>
    </source>
</evidence>
<dbReference type="PANTHER" id="PTHR33695:SF1">
    <property type="entry name" value="LIPOPROTEIN SIGNAL PEPTIDASE"/>
    <property type="match status" value="1"/>
</dbReference>
<feature type="active site" evidence="9">
    <location>
        <position position="175"/>
    </location>
</feature>
<dbReference type="Pfam" id="PF01252">
    <property type="entry name" value="Peptidase_A8"/>
    <property type="match status" value="1"/>
</dbReference>
<feature type="compositionally biased region" description="Basic and acidic residues" evidence="11">
    <location>
        <begin position="1"/>
        <end position="10"/>
    </location>
</feature>